<gene>
    <name evidence="5" type="primary">birA</name>
    <name evidence="7" type="ORF">BTN92_14390</name>
</gene>
<dbReference type="GO" id="GO:0006355">
    <property type="term" value="P:regulation of DNA-templated transcription"/>
    <property type="evidence" value="ECO:0007669"/>
    <property type="project" value="UniProtKB-UniRule"/>
</dbReference>
<evidence type="ECO:0000259" key="6">
    <source>
        <dbReference type="PROSITE" id="PS51733"/>
    </source>
</evidence>
<dbReference type="InterPro" id="IPR004143">
    <property type="entry name" value="BPL_LPL_catalytic"/>
</dbReference>
<organism evidence="7 8">
    <name type="scientific">Enterococcus mundtii</name>
    <dbReference type="NCBI Taxonomy" id="53346"/>
    <lineage>
        <taxon>Bacteria</taxon>
        <taxon>Bacillati</taxon>
        <taxon>Bacillota</taxon>
        <taxon>Bacilli</taxon>
        <taxon>Lactobacillales</taxon>
        <taxon>Enterococcaceae</taxon>
        <taxon>Enterococcus</taxon>
    </lineage>
</organism>
<dbReference type="GO" id="GO:0003677">
    <property type="term" value="F:DNA binding"/>
    <property type="evidence" value="ECO:0007669"/>
    <property type="project" value="UniProtKB-UniRule"/>
</dbReference>
<keyword evidence="5" id="KW-0804">Transcription</keyword>
<evidence type="ECO:0000313" key="8">
    <source>
        <dbReference type="Proteomes" id="UP000189299"/>
    </source>
</evidence>
<dbReference type="OrthoDB" id="9807064at2"/>
<dbReference type="Proteomes" id="UP000189299">
    <property type="component" value="Unassembled WGS sequence"/>
</dbReference>
<dbReference type="EMBL" id="MSTR01000018">
    <property type="protein sequence ID" value="ONN40820.1"/>
    <property type="molecule type" value="Genomic_DNA"/>
</dbReference>
<dbReference type="STRING" id="53346.A5802_002826"/>
<keyword evidence="5" id="KW-0238">DNA-binding</keyword>
<keyword evidence="1 5" id="KW-0436">Ligase</keyword>
<dbReference type="GO" id="GO:0009249">
    <property type="term" value="P:protein lipoylation"/>
    <property type="evidence" value="ECO:0007669"/>
    <property type="project" value="UniProtKB-ARBA"/>
</dbReference>
<comment type="catalytic activity">
    <reaction evidence="5">
        <text>biotin + L-lysyl-[protein] + ATP = N(6)-biotinyl-L-lysyl-[protein] + AMP + diphosphate + H(+)</text>
        <dbReference type="Rhea" id="RHEA:11756"/>
        <dbReference type="Rhea" id="RHEA-COMP:9752"/>
        <dbReference type="Rhea" id="RHEA-COMP:10505"/>
        <dbReference type="ChEBI" id="CHEBI:15378"/>
        <dbReference type="ChEBI" id="CHEBI:29969"/>
        <dbReference type="ChEBI" id="CHEBI:30616"/>
        <dbReference type="ChEBI" id="CHEBI:33019"/>
        <dbReference type="ChEBI" id="CHEBI:57586"/>
        <dbReference type="ChEBI" id="CHEBI:83144"/>
        <dbReference type="ChEBI" id="CHEBI:456215"/>
        <dbReference type="EC" id="6.3.4.15"/>
    </reaction>
</comment>
<dbReference type="InterPro" id="IPR013196">
    <property type="entry name" value="HTH_11"/>
</dbReference>
<sequence length="327" mass="36531">MTTKAKVLHLLKNTPTFLSGEKIAQQLNVSRTSIWKAIKELEKEGFRFEHQAKGYRYLPSDVLDPVEISQALSSFDVQVNVLSQSESTMKDAKSASNMDTTKPSLFIADTQEQAHGRFGRSFFAQPSQGIYMSLLLHPQKHFEELPQYTLIAASACVKAIQETTGKHAMIKWVNDIYLEGKKVCGILSEAVSDMESGEIRSVIIGVGLNFSIPHTQFPDEIQQKATSLFPDGEASMTRNQLICAIWKHFFRYLADHSHTYFDLYTERSFVLGKSVSFTRQGKSYQGIAQAIGPKGELIVDTPNQRFQLLSGEVSLTEIDGLPSAKRG</sequence>
<dbReference type="InterPro" id="IPR036390">
    <property type="entry name" value="WH_DNA-bd_sf"/>
</dbReference>
<comment type="function">
    <text evidence="5">Acts both as a biotin--[acetyl-CoA-carboxylase] ligase and a repressor.</text>
</comment>
<dbReference type="InterPro" id="IPR036388">
    <property type="entry name" value="WH-like_DNA-bd_sf"/>
</dbReference>
<comment type="caution">
    <text evidence="7">The sequence shown here is derived from an EMBL/GenBank/DDBJ whole genome shotgun (WGS) entry which is preliminary data.</text>
</comment>
<reference evidence="7 8" key="1">
    <citation type="submission" date="2016-12" db="EMBL/GenBank/DDBJ databases">
        <authorList>
            <person name="Song W.-J."/>
            <person name="Kurnit D.M."/>
        </authorList>
    </citation>
    <scope>NUCLEOTIDE SEQUENCE [LARGE SCALE GENOMIC DNA]</scope>
    <source>
        <strain evidence="7 8">CGB1038-1_S1</strain>
    </source>
</reference>
<dbReference type="InterPro" id="IPR045864">
    <property type="entry name" value="aa-tRNA-synth_II/BPL/LPL"/>
</dbReference>
<dbReference type="RefSeq" id="WP_062805956.1">
    <property type="nucleotide sequence ID" value="NZ_CABMMO010000018.1"/>
</dbReference>
<dbReference type="Pfam" id="PF08279">
    <property type="entry name" value="HTH_11"/>
    <property type="match status" value="1"/>
</dbReference>
<dbReference type="GO" id="GO:0004077">
    <property type="term" value="F:biotin--[biotin carboxyl-carrier protein] ligase activity"/>
    <property type="evidence" value="ECO:0007669"/>
    <property type="project" value="UniProtKB-UniRule"/>
</dbReference>
<evidence type="ECO:0000256" key="1">
    <source>
        <dbReference type="ARBA" id="ARBA00022598"/>
    </source>
</evidence>
<dbReference type="EC" id="6.3.4.15" evidence="5"/>
<feature type="binding site" evidence="5">
    <location>
        <position position="111"/>
    </location>
    <ligand>
        <name>biotin</name>
        <dbReference type="ChEBI" id="CHEBI:57586"/>
    </ligand>
</feature>
<keyword evidence="5" id="KW-0678">Repressor</keyword>
<evidence type="ECO:0000256" key="5">
    <source>
        <dbReference type="HAMAP-Rule" id="MF_00978"/>
    </source>
</evidence>
<dbReference type="HAMAP" id="MF_00978">
    <property type="entry name" value="Bifunct_BirA"/>
    <property type="match status" value="1"/>
</dbReference>
<dbReference type="SUPFAM" id="SSF55681">
    <property type="entry name" value="Class II aaRS and biotin synthetases"/>
    <property type="match status" value="1"/>
</dbReference>
<protein>
    <recommendedName>
        <fullName evidence="5">Bifunctional ligase/repressor BirA</fullName>
    </recommendedName>
    <alternativeName>
        <fullName evidence="5">Biotin--[acetyl-CoA-carboxylase] ligase</fullName>
        <ecNumber evidence="5">6.3.4.15</ecNumber>
    </alternativeName>
    <alternativeName>
        <fullName evidence="5">Biotin--protein ligase</fullName>
    </alternativeName>
    <alternativeName>
        <fullName evidence="5">Biotin-[acetyl-CoA carboxylase] synthetase</fullName>
    </alternativeName>
</protein>
<dbReference type="InterPro" id="IPR008988">
    <property type="entry name" value="Transcriptional_repressor_C"/>
</dbReference>
<evidence type="ECO:0000256" key="4">
    <source>
        <dbReference type="ARBA" id="ARBA00023267"/>
    </source>
</evidence>
<dbReference type="PANTHER" id="PTHR12835:SF5">
    <property type="entry name" value="BIOTIN--PROTEIN LIGASE"/>
    <property type="match status" value="1"/>
</dbReference>
<dbReference type="SUPFAM" id="SSF46785">
    <property type="entry name" value="Winged helix' DNA-binding domain"/>
    <property type="match status" value="1"/>
</dbReference>
<keyword evidence="2 5" id="KW-0547">Nucleotide-binding</keyword>
<dbReference type="PANTHER" id="PTHR12835">
    <property type="entry name" value="BIOTIN PROTEIN LIGASE"/>
    <property type="match status" value="1"/>
</dbReference>
<comment type="similarity">
    <text evidence="5">Belongs to the biotin--protein ligase family.</text>
</comment>
<keyword evidence="5" id="KW-0805">Transcription regulation</keyword>
<dbReference type="AlphaFoldDB" id="A0A1V2UC14"/>
<dbReference type="CDD" id="cd16442">
    <property type="entry name" value="BPL"/>
    <property type="match status" value="1"/>
</dbReference>
<feature type="DNA-binding region" description="H-T-H motif" evidence="5">
    <location>
        <begin position="20"/>
        <end position="39"/>
    </location>
</feature>
<dbReference type="Pfam" id="PF03099">
    <property type="entry name" value="BPL_LplA_LipB"/>
    <property type="match status" value="1"/>
</dbReference>
<dbReference type="Pfam" id="PF02237">
    <property type="entry name" value="BPL_C"/>
    <property type="match status" value="1"/>
</dbReference>
<feature type="domain" description="BPL/LPL catalytic" evidence="6">
    <location>
        <begin position="67"/>
        <end position="257"/>
    </location>
</feature>
<keyword evidence="3 5" id="KW-0067">ATP-binding</keyword>
<dbReference type="InterPro" id="IPR003142">
    <property type="entry name" value="BPL_C"/>
</dbReference>
<dbReference type="SUPFAM" id="SSF50037">
    <property type="entry name" value="C-terminal domain of transcriptional repressors"/>
    <property type="match status" value="1"/>
</dbReference>
<keyword evidence="4 5" id="KW-0092">Biotin</keyword>
<dbReference type="GO" id="GO:0005737">
    <property type="term" value="C:cytoplasm"/>
    <property type="evidence" value="ECO:0007669"/>
    <property type="project" value="TreeGrafter"/>
</dbReference>
<name>A0A1V2UC14_ENTMU</name>
<evidence type="ECO:0000256" key="2">
    <source>
        <dbReference type="ARBA" id="ARBA00022741"/>
    </source>
</evidence>
<evidence type="ECO:0000313" key="7">
    <source>
        <dbReference type="EMBL" id="ONN40820.1"/>
    </source>
</evidence>
<accession>A0A1V2UC14</accession>
<dbReference type="InterPro" id="IPR030855">
    <property type="entry name" value="Bifunct_BirA"/>
</dbReference>
<feature type="binding site" evidence="5">
    <location>
        <position position="182"/>
    </location>
    <ligand>
        <name>biotin</name>
        <dbReference type="ChEBI" id="CHEBI:57586"/>
    </ligand>
</feature>
<dbReference type="GO" id="GO:0005524">
    <property type="term" value="F:ATP binding"/>
    <property type="evidence" value="ECO:0007669"/>
    <property type="project" value="UniProtKB-UniRule"/>
</dbReference>
<dbReference type="Gene3D" id="3.30.930.10">
    <property type="entry name" value="Bira Bifunctional Protein, Domain 2"/>
    <property type="match status" value="1"/>
</dbReference>
<proteinExistence type="inferred from homology"/>
<dbReference type="InterPro" id="IPR004408">
    <property type="entry name" value="Biotin_CoA_COase_ligase"/>
</dbReference>
<dbReference type="NCBIfam" id="TIGR00121">
    <property type="entry name" value="birA_ligase"/>
    <property type="match status" value="1"/>
</dbReference>
<comment type="caution">
    <text evidence="5">Lacks conserved residue(s) required for the propagation of feature annotation.</text>
</comment>
<dbReference type="Gene3D" id="2.30.30.100">
    <property type="match status" value="1"/>
</dbReference>
<dbReference type="Gene3D" id="1.10.10.10">
    <property type="entry name" value="Winged helix-like DNA-binding domain superfamily/Winged helix DNA-binding domain"/>
    <property type="match status" value="1"/>
</dbReference>
<dbReference type="GO" id="GO:0016740">
    <property type="term" value="F:transferase activity"/>
    <property type="evidence" value="ECO:0007669"/>
    <property type="project" value="UniProtKB-ARBA"/>
</dbReference>
<dbReference type="PROSITE" id="PS51733">
    <property type="entry name" value="BPL_LPL_CATALYTIC"/>
    <property type="match status" value="1"/>
</dbReference>
<evidence type="ECO:0000256" key="3">
    <source>
        <dbReference type="ARBA" id="ARBA00022840"/>
    </source>
</evidence>